<feature type="signal peptide" evidence="1">
    <location>
        <begin position="1"/>
        <end position="17"/>
    </location>
</feature>
<organism evidence="2 3">
    <name type="scientific">Elsinoe australis</name>
    <dbReference type="NCBI Taxonomy" id="40998"/>
    <lineage>
        <taxon>Eukaryota</taxon>
        <taxon>Fungi</taxon>
        <taxon>Dikarya</taxon>
        <taxon>Ascomycota</taxon>
        <taxon>Pezizomycotina</taxon>
        <taxon>Dothideomycetes</taxon>
        <taxon>Dothideomycetidae</taxon>
        <taxon>Myriangiales</taxon>
        <taxon>Elsinoaceae</taxon>
        <taxon>Elsinoe</taxon>
    </lineage>
</organism>
<keyword evidence="1" id="KW-0732">Signal</keyword>
<evidence type="ECO:0000313" key="3">
    <source>
        <dbReference type="Proteomes" id="UP000308133"/>
    </source>
</evidence>
<comment type="caution">
    <text evidence="2">The sequence shown here is derived from an EMBL/GenBank/DDBJ whole genome shotgun (WGS) entry which is preliminary data.</text>
</comment>
<name>A0A4U7B154_9PEZI</name>
<dbReference type="AlphaFoldDB" id="A0A4U7B154"/>
<gene>
    <name evidence="2" type="ORF">C1H76_4723</name>
</gene>
<reference evidence="2 3" key="1">
    <citation type="submission" date="2018-02" db="EMBL/GenBank/DDBJ databases">
        <title>Draft genome sequences of Elsinoe sp., causing black scab on jojoba.</title>
        <authorList>
            <person name="Stodart B."/>
            <person name="Jeffress S."/>
            <person name="Ash G."/>
            <person name="Arun Chinnappa K."/>
        </authorList>
    </citation>
    <scope>NUCLEOTIDE SEQUENCE [LARGE SCALE GENOMIC DNA]</scope>
    <source>
        <strain evidence="2 3">Hillstone_2</strain>
    </source>
</reference>
<evidence type="ECO:0000313" key="2">
    <source>
        <dbReference type="EMBL" id="TKX23071.1"/>
    </source>
</evidence>
<proteinExistence type="predicted"/>
<sequence>MHFYIAIASVLLPLIGAASSLGPVPGFNGSDARIEWRPCSPQTGLESPRNGISNFDCGELSVPLDYTNESSSERLTLHLRRLLARKQPSMGSILLNYGGPGDSMSSSFFESASGQQNIVGPEFDLVALQPRGTGDTIPFTCYNDNSLDKEHHFNSHLATLNMTSDEK</sequence>
<dbReference type="Proteomes" id="UP000308133">
    <property type="component" value="Unassembled WGS sequence"/>
</dbReference>
<protein>
    <submittedName>
        <fullName evidence="2">Uncharacterized protein</fullName>
    </submittedName>
</protein>
<accession>A0A4U7B154</accession>
<evidence type="ECO:0000256" key="1">
    <source>
        <dbReference type="SAM" id="SignalP"/>
    </source>
</evidence>
<feature type="chain" id="PRO_5020434046" evidence="1">
    <location>
        <begin position="18"/>
        <end position="167"/>
    </location>
</feature>
<dbReference type="EMBL" id="PTQR01000058">
    <property type="protein sequence ID" value="TKX23071.1"/>
    <property type="molecule type" value="Genomic_DNA"/>
</dbReference>